<keyword evidence="2" id="KW-1185">Reference proteome</keyword>
<evidence type="ECO:0000313" key="1">
    <source>
        <dbReference type="EMBL" id="GET39216.1"/>
    </source>
</evidence>
<comment type="caution">
    <text evidence="1">The sequence shown here is derived from an EMBL/GenBank/DDBJ whole genome shotgun (WGS) entry which is preliminary data.</text>
</comment>
<dbReference type="Proteomes" id="UP001050975">
    <property type="component" value="Unassembled WGS sequence"/>
</dbReference>
<name>A0AAV3XCS2_9CYAN</name>
<proteinExistence type="predicted"/>
<accession>A0AAV3XCS2</accession>
<dbReference type="EMBL" id="BLAY01000061">
    <property type="protein sequence ID" value="GET39216.1"/>
    <property type="molecule type" value="Genomic_DNA"/>
</dbReference>
<organism evidence="1 2">
    <name type="scientific">Microseira wollei NIES-4236</name>
    <dbReference type="NCBI Taxonomy" id="2530354"/>
    <lineage>
        <taxon>Bacteria</taxon>
        <taxon>Bacillati</taxon>
        <taxon>Cyanobacteriota</taxon>
        <taxon>Cyanophyceae</taxon>
        <taxon>Oscillatoriophycideae</taxon>
        <taxon>Aerosakkonematales</taxon>
        <taxon>Aerosakkonemataceae</taxon>
        <taxon>Microseira</taxon>
    </lineage>
</organism>
<evidence type="ECO:0000313" key="2">
    <source>
        <dbReference type="Proteomes" id="UP001050975"/>
    </source>
</evidence>
<dbReference type="AlphaFoldDB" id="A0AAV3XCS2"/>
<sequence length="183" mass="20694">MELDKRANSSETDPRGTLLNFIRELRDSKGIPINFIEADEQVEVSWSTIDQEVETVLNTTVNGTGCYRWRLILGHYVVYPSDRVWDTKVCGIGITNVPRLEAATQYVTAVQTQIPALNDLLAPPIKGEPRAPVYIEPVSLHPEFSIVENLVELLGTNDQLAFTIEYTLSERRVLYFQQVLTSK</sequence>
<reference evidence="1" key="1">
    <citation type="submission" date="2019-10" db="EMBL/GenBank/DDBJ databases">
        <title>Draft genome sequece of Microseira wollei NIES-4236.</title>
        <authorList>
            <person name="Yamaguchi H."/>
            <person name="Suzuki S."/>
            <person name="Kawachi M."/>
        </authorList>
    </citation>
    <scope>NUCLEOTIDE SEQUENCE</scope>
    <source>
        <strain evidence="1">NIES-4236</strain>
    </source>
</reference>
<dbReference type="RefSeq" id="WP_226584341.1">
    <property type="nucleotide sequence ID" value="NZ_BLAY01000061.1"/>
</dbReference>
<gene>
    <name evidence="1" type="ORF">MiSe_39800</name>
</gene>
<protein>
    <recommendedName>
        <fullName evidence="3">XRE family transcriptional regulator</fullName>
    </recommendedName>
</protein>
<evidence type="ECO:0008006" key="3">
    <source>
        <dbReference type="Google" id="ProtNLM"/>
    </source>
</evidence>